<comment type="caution">
    <text evidence="10">The sequence shown here is derived from an EMBL/GenBank/DDBJ whole genome shotgun (WGS) entry which is preliminary data.</text>
</comment>
<organism evidence="10 11">
    <name type="scientific">Metamycoplasma auris 15026</name>
    <dbReference type="NCBI Taxonomy" id="1188233"/>
    <lineage>
        <taxon>Bacteria</taxon>
        <taxon>Bacillati</taxon>
        <taxon>Mycoplasmatota</taxon>
        <taxon>Mycoplasmoidales</taxon>
        <taxon>Metamycoplasmataceae</taxon>
        <taxon>Metamycoplasma</taxon>
    </lineage>
</organism>
<evidence type="ECO:0000256" key="5">
    <source>
        <dbReference type="ARBA" id="ARBA00023136"/>
    </source>
</evidence>
<dbReference type="Proteomes" id="UP000013131">
    <property type="component" value="Unassembled WGS sequence"/>
</dbReference>
<keyword evidence="3 9" id="KW-0732">Signal</keyword>
<gene>
    <name evidence="10" type="ORF">MAU_2170</name>
</gene>
<evidence type="ECO:0000256" key="7">
    <source>
        <dbReference type="ARBA" id="ARBA00023288"/>
    </source>
</evidence>
<evidence type="ECO:0000313" key="10">
    <source>
        <dbReference type="EMBL" id="ENY69084.1"/>
    </source>
</evidence>
<evidence type="ECO:0000256" key="4">
    <source>
        <dbReference type="ARBA" id="ARBA00022737"/>
    </source>
</evidence>
<feature type="region of interest" description="Disordered" evidence="8">
    <location>
        <begin position="28"/>
        <end position="74"/>
    </location>
</feature>
<dbReference type="PROSITE" id="PS51257">
    <property type="entry name" value="PROKAR_LIPOPROTEIN"/>
    <property type="match status" value="1"/>
</dbReference>
<accession>N9TSF0</accession>
<feature type="compositionally biased region" description="Low complexity" evidence="8">
    <location>
        <begin position="46"/>
        <end position="65"/>
    </location>
</feature>
<keyword evidence="7" id="KW-0449">Lipoprotein</keyword>
<dbReference type="GO" id="GO:0005886">
    <property type="term" value="C:plasma membrane"/>
    <property type="evidence" value="ECO:0007669"/>
    <property type="project" value="UniProtKB-SubCell"/>
</dbReference>
<comment type="subcellular location">
    <subcellularLocation>
        <location evidence="1">Cell membrane</location>
        <topology evidence="1">Lipid-anchor</topology>
    </subcellularLocation>
</comment>
<dbReference type="EMBL" id="AORI01000006">
    <property type="protein sequence ID" value="ENY69084.1"/>
    <property type="molecule type" value="Genomic_DNA"/>
</dbReference>
<dbReference type="AlphaFoldDB" id="N9TSF0"/>
<evidence type="ECO:0000256" key="9">
    <source>
        <dbReference type="SAM" id="SignalP"/>
    </source>
</evidence>
<keyword evidence="6" id="KW-0564">Palmitate</keyword>
<dbReference type="STRING" id="1188233.MAU_2170"/>
<keyword evidence="4" id="KW-0677">Repeat</keyword>
<dbReference type="RefSeq" id="WP_004423893.1">
    <property type="nucleotide sequence ID" value="NZ_AORI01000006.1"/>
</dbReference>
<evidence type="ECO:0000256" key="3">
    <source>
        <dbReference type="ARBA" id="ARBA00022729"/>
    </source>
</evidence>
<proteinExistence type="predicted"/>
<evidence type="ECO:0000256" key="1">
    <source>
        <dbReference type="ARBA" id="ARBA00004193"/>
    </source>
</evidence>
<feature type="compositionally biased region" description="Low complexity" evidence="8">
    <location>
        <begin position="28"/>
        <end position="38"/>
    </location>
</feature>
<sequence>MKKLNNFLLALGSISSLAALPLIAASCDKTNKNDNTNKAPETDPKNPTNPSNSTTPPADDPSATTQKADGENVKKLKEQTEKLVKDLTEKIAKIKSAKFDNDKLSKLKDDEKNKLGLKNLKDDSTFKKLQEEFTKELEEFIKDLKEDILDKIEKKETIDEEEASDLLEHTKPIPDFVKEQFTIFEKVSK</sequence>
<keyword evidence="2" id="KW-1003">Cell membrane</keyword>
<feature type="signal peptide" evidence="9">
    <location>
        <begin position="1"/>
        <end position="18"/>
    </location>
</feature>
<dbReference type="PATRIC" id="fig|1188233.3.peg.219"/>
<evidence type="ECO:0000313" key="11">
    <source>
        <dbReference type="Proteomes" id="UP000013131"/>
    </source>
</evidence>
<dbReference type="InterPro" id="IPR049890">
    <property type="entry name" value="VlpA-F-like_signal"/>
</dbReference>
<evidence type="ECO:0000256" key="8">
    <source>
        <dbReference type="SAM" id="MobiDB-lite"/>
    </source>
</evidence>
<feature type="chain" id="PRO_5004154266" evidence="9">
    <location>
        <begin position="19"/>
        <end position="189"/>
    </location>
</feature>
<evidence type="ECO:0000256" key="2">
    <source>
        <dbReference type="ARBA" id="ARBA00022475"/>
    </source>
</evidence>
<keyword evidence="11" id="KW-1185">Reference proteome</keyword>
<evidence type="ECO:0000256" key="6">
    <source>
        <dbReference type="ARBA" id="ARBA00023139"/>
    </source>
</evidence>
<name>N9TSF0_9BACT</name>
<reference evidence="10 11" key="1">
    <citation type="journal article" date="2013" name="Genome Announc.">
        <title>Draft Genome Sequences of Mycoplasma auris and Mycoplasma yeatsii, Two Species of the Ear Canal of Caprinae.</title>
        <authorList>
            <person name="Dordet-Frisoni E."/>
            <person name="Baranowski E."/>
            <person name="Barre A."/>
            <person name="Blanchard A."/>
            <person name="Breton M."/>
            <person name="Couture C."/>
            <person name="Dupuy V."/>
            <person name="Gaurivaud P."/>
            <person name="Jacob D."/>
            <person name="Lemaitre C."/>
            <person name="Manso-Silvan L."/>
            <person name="Nikolski M."/>
            <person name="Nouvel L.X."/>
            <person name="Poumarat F."/>
            <person name="Sirand-Pugnet P."/>
            <person name="Thebault P."/>
            <person name="Theil S."/>
            <person name="Thiaucourt F."/>
            <person name="Citti C."/>
            <person name="Tardy F."/>
        </authorList>
    </citation>
    <scope>NUCLEOTIDE SEQUENCE [LARGE SCALE GENOMIC DNA]</scope>
    <source>
        <strain evidence="10 11">15026</strain>
    </source>
</reference>
<keyword evidence="5" id="KW-0472">Membrane</keyword>
<dbReference type="eggNOG" id="ENOG5031ZDJ">
    <property type="taxonomic scope" value="Bacteria"/>
</dbReference>
<dbReference type="NCBIfam" id="NF033817">
    <property type="entry name" value="Mplas_variab_LP"/>
    <property type="match status" value="1"/>
</dbReference>
<protein>
    <submittedName>
        <fullName evidence="10">Uncharacterized protein</fullName>
    </submittedName>
</protein>